<dbReference type="Pfam" id="PF01497">
    <property type="entry name" value="Peripla_BP_2"/>
    <property type="match status" value="1"/>
</dbReference>
<protein>
    <submittedName>
        <fullName evidence="4">Cobalamin-binding protein</fullName>
    </submittedName>
</protein>
<reference evidence="4 5" key="1">
    <citation type="submission" date="2019-04" db="EMBL/GenBank/DDBJ databases">
        <authorList>
            <person name="Li M."/>
        </authorList>
    </citation>
    <scope>NUCLEOTIDE SEQUENCE [LARGE SCALE GENOMIC DNA]</scope>
    <source>
        <strain evidence="4 5">LAM1902</strain>
    </source>
</reference>
<dbReference type="RefSeq" id="WP_138520086.1">
    <property type="nucleotide sequence ID" value="NZ_JAOCBK010000001.1"/>
</dbReference>
<dbReference type="PANTHER" id="PTHR30535:SF34">
    <property type="entry name" value="MOLYBDATE-BINDING PROTEIN MOLA"/>
    <property type="match status" value="1"/>
</dbReference>
<dbReference type="PROSITE" id="PS50983">
    <property type="entry name" value="FE_B12_PBP"/>
    <property type="match status" value="1"/>
</dbReference>
<evidence type="ECO:0000313" key="5">
    <source>
        <dbReference type="Proteomes" id="UP000306635"/>
    </source>
</evidence>
<feature type="signal peptide" evidence="2">
    <location>
        <begin position="1"/>
        <end position="18"/>
    </location>
</feature>
<dbReference type="NCBIfam" id="NF038402">
    <property type="entry name" value="TroA_like"/>
    <property type="match status" value="1"/>
</dbReference>
<feature type="domain" description="Fe/B12 periplasmic-binding" evidence="3">
    <location>
        <begin position="21"/>
        <end position="265"/>
    </location>
</feature>
<dbReference type="InterPro" id="IPR002491">
    <property type="entry name" value="ABC_transptr_periplasmic_BD"/>
</dbReference>
<dbReference type="Gene3D" id="3.40.50.1980">
    <property type="entry name" value="Nitrogenase molybdenum iron protein domain"/>
    <property type="match status" value="2"/>
</dbReference>
<proteinExistence type="predicted"/>
<dbReference type="InterPro" id="IPR050902">
    <property type="entry name" value="ABC_Transporter_SBP"/>
</dbReference>
<feature type="chain" id="PRO_5024303456" evidence="2">
    <location>
        <begin position="19"/>
        <end position="268"/>
    </location>
</feature>
<evidence type="ECO:0000259" key="3">
    <source>
        <dbReference type="PROSITE" id="PS50983"/>
    </source>
</evidence>
<dbReference type="OrthoDB" id="6495095at2"/>
<keyword evidence="5" id="KW-1185">Reference proteome</keyword>
<keyword evidence="1 2" id="KW-0732">Signal</keyword>
<dbReference type="SUPFAM" id="SSF53807">
    <property type="entry name" value="Helical backbone' metal receptor"/>
    <property type="match status" value="1"/>
</dbReference>
<sequence length="268" mass="29770">MRHFLCLLLLFAGLPVAAAERVVSLAPSLTDMVLELGAADRLAGLLDGGPRPESLKSLPSVGRYGQVNLEQILALQPDLLLVWPGAVPEAQLQRLKSAGIPVYVADPHRLEDISQQFRELGEHLGRAEQGRELAEAFDARLVQLRAQYRREQPLRVFYQVWDRPLYTVGGRQIISEALEVCGGRNLFADLDLPAPQVGQEAVLARDPQVILAASEDQLRDWTRMQQLSATRLKQLWVVPDRDLEKPSFAMLDATEKLCRLLAGAKADD</sequence>
<name>A0A5R9RB84_9PSED</name>
<dbReference type="CDD" id="cd01144">
    <property type="entry name" value="BtuF"/>
    <property type="match status" value="1"/>
</dbReference>
<evidence type="ECO:0000313" key="4">
    <source>
        <dbReference type="EMBL" id="TLX80533.1"/>
    </source>
</evidence>
<evidence type="ECO:0000256" key="1">
    <source>
        <dbReference type="ARBA" id="ARBA00022729"/>
    </source>
</evidence>
<dbReference type="Proteomes" id="UP000306635">
    <property type="component" value="Unassembled WGS sequence"/>
</dbReference>
<comment type="caution">
    <text evidence="4">The sequence shown here is derived from an EMBL/GenBank/DDBJ whole genome shotgun (WGS) entry which is preliminary data.</text>
</comment>
<organism evidence="4 5">
    <name type="scientific">Pseudomonas nicosulfuronedens</name>
    <dbReference type="NCBI Taxonomy" id="2571105"/>
    <lineage>
        <taxon>Bacteria</taxon>
        <taxon>Pseudomonadati</taxon>
        <taxon>Pseudomonadota</taxon>
        <taxon>Gammaproteobacteria</taxon>
        <taxon>Pseudomonadales</taxon>
        <taxon>Pseudomonadaceae</taxon>
        <taxon>Pseudomonas</taxon>
    </lineage>
</organism>
<gene>
    <name evidence="4" type="ORF">FAS41_02470</name>
</gene>
<dbReference type="AlphaFoldDB" id="A0A5R9RB84"/>
<accession>A0A5R9RB84</accession>
<dbReference type="EMBL" id="SWDV01000002">
    <property type="protein sequence ID" value="TLX80533.1"/>
    <property type="molecule type" value="Genomic_DNA"/>
</dbReference>
<dbReference type="PANTHER" id="PTHR30535">
    <property type="entry name" value="VITAMIN B12-BINDING PROTEIN"/>
    <property type="match status" value="1"/>
</dbReference>
<dbReference type="InterPro" id="IPR054828">
    <property type="entry name" value="Vit_B12_bind_prot"/>
</dbReference>
<evidence type="ECO:0000256" key="2">
    <source>
        <dbReference type="SAM" id="SignalP"/>
    </source>
</evidence>